<proteinExistence type="inferred from homology"/>
<evidence type="ECO:0000256" key="1">
    <source>
        <dbReference type="ARBA" id="ARBA00001966"/>
    </source>
</evidence>
<evidence type="ECO:0000256" key="2">
    <source>
        <dbReference type="ARBA" id="ARBA00022485"/>
    </source>
</evidence>
<dbReference type="InterPro" id="IPR023885">
    <property type="entry name" value="4Fe4S-binding_SPASM_dom"/>
</dbReference>
<gene>
    <name evidence="9" type="ORF">LY28_01730</name>
</gene>
<comment type="similarity">
    <text evidence="7">Belongs to the radical SAM superfamily. Anaerobic sulfatase-maturating enzyme family.</text>
</comment>
<dbReference type="Proteomes" id="UP000248132">
    <property type="component" value="Unassembled WGS sequence"/>
</dbReference>
<keyword evidence="4" id="KW-0479">Metal-binding</keyword>
<feature type="domain" description="Radical SAM core" evidence="8">
    <location>
        <begin position="86"/>
        <end position="316"/>
    </location>
</feature>
<evidence type="ECO:0000256" key="7">
    <source>
        <dbReference type="ARBA" id="ARBA00023601"/>
    </source>
</evidence>
<dbReference type="SFLD" id="SFLDG01067">
    <property type="entry name" value="SPASM/twitch_domain_containing"/>
    <property type="match status" value="1"/>
</dbReference>
<dbReference type="UniPathway" id="UPA00782"/>
<evidence type="ECO:0000256" key="5">
    <source>
        <dbReference type="ARBA" id="ARBA00023004"/>
    </source>
</evidence>
<reference evidence="9 10" key="1">
    <citation type="submission" date="2018-06" db="EMBL/GenBank/DDBJ databases">
        <title>Genomic Encyclopedia of Type Strains, Phase I: the one thousand microbial genomes (KMG-I) project.</title>
        <authorList>
            <person name="Kyrpides N."/>
        </authorList>
    </citation>
    <scope>NUCLEOTIDE SEQUENCE [LARGE SCALE GENOMIC DNA]</scope>
    <source>
        <strain evidence="9 10">DSM 19573</strain>
    </source>
</reference>
<dbReference type="GO" id="GO:0046872">
    <property type="term" value="F:metal ion binding"/>
    <property type="evidence" value="ECO:0007669"/>
    <property type="project" value="UniProtKB-KW"/>
</dbReference>
<evidence type="ECO:0000256" key="6">
    <source>
        <dbReference type="ARBA" id="ARBA00023014"/>
    </source>
</evidence>
<dbReference type="GO" id="GO:0016491">
    <property type="term" value="F:oxidoreductase activity"/>
    <property type="evidence" value="ECO:0007669"/>
    <property type="project" value="InterPro"/>
</dbReference>
<dbReference type="NCBIfam" id="TIGR04085">
    <property type="entry name" value="rSAM_more_4Fe4S"/>
    <property type="match status" value="1"/>
</dbReference>
<evidence type="ECO:0000313" key="9">
    <source>
        <dbReference type="EMBL" id="PYG88020.1"/>
    </source>
</evidence>
<dbReference type="Pfam" id="PF04055">
    <property type="entry name" value="Radical_SAM"/>
    <property type="match status" value="1"/>
</dbReference>
<organism evidence="9 10">
    <name type="scientific">Ruminiclostridium sufflavum DSM 19573</name>
    <dbReference type="NCBI Taxonomy" id="1121337"/>
    <lineage>
        <taxon>Bacteria</taxon>
        <taxon>Bacillati</taxon>
        <taxon>Bacillota</taxon>
        <taxon>Clostridia</taxon>
        <taxon>Eubacteriales</taxon>
        <taxon>Oscillospiraceae</taxon>
        <taxon>Ruminiclostridium</taxon>
    </lineage>
</organism>
<dbReference type="OrthoDB" id="1737006at2"/>
<evidence type="ECO:0000256" key="4">
    <source>
        <dbReference type="ARBA" id="ARBA00022723"/>
    </source>
</evidence>
<name>A0A318XKP2_9FIRM</name>
<keyword evidence="5" id="KW-0408">Iron</keyword>
<comment type="cofactor">
    <cofactor evidence="1">
        <name>[4Fe-4S] cluster</name>
        <dbReference type="ChEBI" id="CHEBI:49883"/>
    </cofactor>
</comment>
<dbReference type="InterPro" id="IPR000385">
    <property type="entry name" value="MoaA_NifB_PqqE_Fe-S-bd_CS"/>
</dbReference>
<keyword evidence="10" id="KW-1185">Reference proteome</keyword>
<dbReference type="InterPro" id="IPR023867">
    <property type="entry name" value="Sulphatase_maturase_rSAM"/>
</dbReference>
<dbReference type="CDD" id="cd01335">
    <property type="entry name" value="Radical_SAM"/>
    <property type="match status" value="1"/>
</dbReference>
<dbReference type="AlphaFoldDB" id="A0A318XKP2"/>
<evidence type="ECO:0000313" key="10">
    <source>
        <dbReference type="Proteomes" id="UP000248132"/>
    </source>
</evidence>
<sequence length="473" mass="54302">MYLTKYIFEYKIPSGKTCFVNTLNGKLCYGDNSLSKIIMEIRGGEVNEVSDEVNAKLNDIEALFDSVSDEEKLVEKLFAKAKDDLNQQNLLFGICLTYGCNLRCKYCYENDIHIQDKCMGEDEIDKILKVIGSIREERGINGTRIVLFGGEPFLNKNKNIVRYCLQKISEFILNEEREGRNSKIVAFSNGLELPDFSDLIEEYKKYIDSVMLTLNGPKEIHDMHRVSENGESSFERTVESIDMLLKMGIPVNLRMDADRTNINKLKDMAEFVIKKGWNKVPIFRYYVSPIRWVESPESKTMREHELIKEFIDEDEKSGGLVSKVFSLGALRVLHNVVNLLEEDKNSLSRPLAFYHCEGLRQQQYIFGTDGNIYRCLVSIGHEDKSFGTYDNKVIFDEERMKKWNDRNVLKIPDCKNCNVSLICGGGCAYESEEKNGSVLKRVCSQADLTLKAYLEAKDKGVNIKSYGFYYDSE</sequence>
<dbReference type="PANTHER" id="PTHR43273">
    <property type="entry name" value="ANAEROBIC SULFATASE-MATURATING ENZYME HOMOLOG ASLB-RELATED"/>
    <property type="match status" value="1"/>
</dbReference>
<evidence type="ECO:0000259" key="8">
    <source>
        <dbReference type="PROSITE" id="PS51918"/>
    </source>
</evidence>
<accession>A0A318XKP2</accession>
<comment type="caution">
    <text evidence="9">The sequence shown here is derived from an EMBL/GenBank/DDBJ whole genome shotgun (WGS) entry which is preliminary data.</text>
</comment>
<dbReference type="PANTHER" id="PTHR43273:SF3">
    <property type="entry name" value="ANAEROBIC SULFATASE-MATURATING ENZYME HOMOLOG ASLB-RELATED"/>
    <property type="match status" value="1"/>
</dbReference>
<dbReference type="EMBL" id="QKMR01000008">
    <property type="protein sequence ID" value="PYG88020.1"/>
    <property type="molecule type" value="Genomic_DNA"/>
</dbReference>
<dbReference type="RefSeq" id="WP_110461767.1">
    <property type="nucleotide sequence ID" value="NZ_QKMR01000008.1"/>
</dbReference>
<dbReference type="PROSITE" id="PS51918">
    <property type="entry name" value="RADICAL_SAM"/>
    <property type="match status" value="1"/>
</dbReference>
<protein>
    <recommendedName>
        <fullName evidence="8">Radical SAM core domain-containing protein</fullName>
    </recommendedName>
</protein>
<keyword evidence="2" id="KW-0004">4Fe-4S</keyword>
<dbReference type="SUPFAM" id="SSF102114">
    <property type="entry name" value="Radical SAM enzymes"/>
    <property type="match status" value="1"/>
</dbReference>
<keyword evidence="3" id="KW-0949">S-adenosyl-L-methionine</keyword>
<dbReference type="InterPro" id="IPR058240">
    <property type="entry name" value="rSAM_sf"/>
</dbReference>
<dbReference type="GO" id="GO:0051539">
    <property type="term" value="F:4 iron, 4 sulfur cluster binding"/>
    <property type="evidence" value="ECO:0007669"/>
    <property type="project" value="UniProtKB-KW"/>
</dbReference>
<dbReference type="InterPro" id="IPR007197">
    <property type="entry name" value="rSAM"/>
</dbReference>
<dbReference type="Gene3D" id="3.20.20.70">
    <property type="entry name" value="Aldolase class I"/>
    <property type="match status" value="1"/>
</dbReference>
<dbReference type="SFLD" id="SFLDS00029">
    <property type="entry name" value="Radical_SAM"/>
    <property type="match status" value="1"/>
</dbReference>
<dbReference type="PROSITE" id="PS01305">
    <property type="entry name" value="MOAA_NIFB_PQQE"/>
    <property type="match status" value="1"/>
</dbReference>
<keyword evidence="6" id="KW-0411">Iron-sulfur</keyword>
<dbReference type="InterPro" id="IPR013785">
    <property type="entry name" value="Aldolase_TIM"/>
</dbReference>
<evidence type="ECO:0000256" key="3">
    <source>
        <dbReference type="ARBA" id="ARBA00022691"/>
    </source>
</evidence>